<evidence type="ECO:0000256" key="1">
    <source>
        <dbReference type="SAM" id="MobiDB-lite"/>
    </source>
</evidence>
<dbReference type="SUPFAM" id="SSF55811">
    <property type="entry name" value="Nudix"/>
    <property type="match status" value="1"/>
</dbReference>
<protein>
    <recommendedName>
        <fullName evidence="3">Nudix hydrolase domain-containing protein</fullName>
    </recommendedName>
</protein>
<feature type="region of interest" description="Disordered" evidence="1">
    <location>
        <begin position="1228"/>
        <end position="1278"/>
    </location>
</feature>
<name>A0A0G4HV38_9ALVE</name>
<dbReference type="AlphaFoldDB" id="A0A0G4HV38"/>
<evidence type="ECO:0008006" key="3">
    <source>
        <dbReference type="Google" id="ProtNLM"/>
    </source>
</evidence>
<dbReference type="VEuPathDB" id="CryptoDB:Cvel_8784"/>
<proteinExistence type="predicted"/>
<feature type="compositionally biased region" description="Polar residues" evidence="1">
    <location>
        <begin position="1158"/>
        <end position="1171"/>
    </location>
</feature>
<feature type="compositionally biased region" description="Pro residues" evidence="1">
    <location>
        <begin position="1263"/>
        <end position="1278"/>
    </location>
</feature>
<organism evidence="2">
    <name type="scientific">Chromera velia CCMP2878</name>
    <dbReference type="NCBI Taxonomy" id="1169474"/>
    <lineage>
        <taxon>Eukaryota</taxon>
        <taxon>Sar</taxon>
        <taxon>Alveolata</taxon>
        <taxon>Colpodellida</taxon>
        <taxon>Chromeraceae</taxon>
        <taxon>Chromera</taxon>
    </lineage>
</organism>
<accession>A0A0G4HV38</accession>
<dbReference type="EMBL" id="CDMZ01003997">
    <property type="protein sequence ID" value="CEM48334.1"/>
    <property type="molecule type" value="Genomic_DNA"/>
</dbReference>
<feature type="region of interest" description="Disordered" evidence="1">
    <location>
        <begin position="1139"/>
        <end position="1198"/>
    </location>
</feature>
<dbReference type="InterPro" id="IPR015797">
    <property type="entry name" value="NUDIX_hydrolase-like_dom_sf"/>
</dbReference>
<feature type="compositionally biased region" description="Acidic residues" evidence="1">
    <location>
        <begin position="1020"/>
        <end position="1038"/>
    </location>
</feature>
<feature type="compositionally biased region" description="Basic and acidic residues" evidence="1">
    <location>
        <begin position="1174"/>
        <end position="1190"/>
    </location>
</feature>
<dbReference type="Gene3D" id="3.40.50.1240">
    <property type="entry name" value="Phosphoglycerate mutase-like"/>
    <property type="match status" value="1"/>
</dbReference>
<dbReference type="InterPro" id="IPR013078">
    <property type="entry name" value="His_Pase_superF_clade-1"/>
</dbReference>
<feature type="region of interest" description="Disordered" evidence="1">
    <location>
        <begin position="343"/>
        <end position="388"/>
    </location>
</feature>
<feature type="compositionally biased region" description="Low complexity" evidence="1">
    <location>
        <begin position="360"/>
        <end position="379"/>
    </location>
</feature>
<feature type="region of interest" description="Disordered" evidence="1">
    <location>
        <begin position="1002"/>
        <end position="1038"/>
    </location>
</feature>
<feature type="region of interest" description="Disordered" evidence="1">
    <location>
        <begin position="543"/>
        <end position="579"/>
    </location>
</feature>
<gene>
    <name evidence="2" type="ORF">Cvel_8784</name>
</gene>
<dbReference type="Gene3D" id="3.90.79.10">
    <property type="entry name" value="Nucleoside Triphosphate Pyrophosphohydrolase"/>
    <property type="match status" value="1"/>
</dbReference>
<feature type="compositionally biased region" description="Basic and acidic residues" evidence="1">
    <location>
        <begin position="495"/>
        <end position="504"/>
    </location>
</feature>
<dbReference type="SUPFAM" id="SSF53254">
    <property type="entry name" value="Phosphoglycerate mutase-like"/>
    <property type="match status" value="1"/>
</dbReference>
<evidence type="ECO:0000313" key="2">
    <source>
        <dbReference type="EMBL" id="CEM48334.1"/>
    </source>
</evidence>
<dbReference type="Pfam" id="PF00300">
    <property type="entry name" value="His_Phos_1"/>
    <property type="match status" value="1"/>
</dbReference>
<dbReference type="InterPro" id="IPR029033">
    <property type="entry name" value="His_PPase_superfam"/>
</dbReference>
<dbReference type="CDD" id="cd07067">
    <property type="entry name" value="HP_PGM_like"/>
    <property type="match status" value="1"/>
</dbReference>
<feature type="compositionally biased region" description="Basic and acidic residues" evidence="1">
    <location>
        <begin position="1234"/>
        <end position="1249"/>
    </location>
</feature>
<sequence length="1278" mass="143414">MPELWICRWYRKTWQVLLQKRGKDVPDPQTWCLPGGSFEYSEQEIIRDPDITHERRLLLSKRAVLRELIEEAGGGEGPSRGCVDLPAFNHSNGWQCPPREFENVCLPPGIRDCLHHPDDPNFSHLVSQAPYISQFVYVLDYDKVDKGWQNWCPRADKESRFEVDEEDTVAEWGYVWGDVMDVLQRTDRPVRDSNAPLFPRLKQVISNLHVVMRLLGILNTKMIALEVGSALTEESCAIFAIRHAESFGNLIGSATGDHLTDPDLTELGIVQALMWQPIMKILQPDEILVSPLQRAVWTAYHACHDALFADKRTDLRRLRVCNGARESDWRRDENVAKAVFIAPHEQEQVTKRQKTTDNPAASISSSASRGASATAGSSRQADEANGKEKDCGVFGRREFYPLLDELSREELYKQGGVDPVSRFRQKYEQASPNEIKDADMLNVRCFKSFLFHTAKAQEARRVALFSHHSVLDILFKEKLQNAQMVLVHNGGPRATRKEKSEKGSRSGVGENVPRPSEHGATWRAKVIPPLLLPPSRVVLETQTQLKKWKERNPTRASSPPVPNASPEKEESGGKFASLPLPSLSLHAQQHHPALPPPPGSRVPSPARVCLPSHTGVLLIGPLLIMQRDCFLEQFVQEEGEGASLGVGCYKHFFGLDKKREDLRGREEMEGDGRDEDFAVGFFGSSDKPLFPPPLRSNWEDTMREGLREVRKGEVHKGKLRGLVTFTHDHQDDGTLNAALKMHITDVPEIVYWFEELYKFLKLRHRWCVMQIPKSNGFRVLWRRGDIGLVEKACSVGMVDPPPPGKQPGDRKEILSGTFKSLTPLDTGKELLPRYRQHLGGGKNKLSEPTSNPIDPDFLCDPASEDVTHIPLEKVARVSLAIEPVKRSVTVWRDWLEGYGEGGPDALPLFLECIDDICLWMGGGRQLCKWSSRWTGEAVYETADSRDVIVCHYTLEASGDVTGRKGEKRAHACAENIVKAWEEMAGVPLDEEEREALEKKMRELKSAGGVNEDEKARKEEQQEEEEQQQEEEEEEADDEVYELRQIDLLHLIRHARKSLGKVQPLPPDPKALTAKAEGTGKGSPLIEGNPGGFIPCPVIVGAFLGRAVGWWRAPSTPRRNVGARFQTRFASALRMVRQSREKLRAKKMRSAGEDPYENPSWSEADTPTSSPRWSEAGDGKRREEPKDKGVDGADVGGQWVWREARLGRMNENEVGVFLKDAKDKAKDLTAQAEGVYDKEGAQEGGSEKRKGPGSARGSLTHSSPRPPKAPPRPPQKSFQ</sequence>
<reference evidence="2" key="1">
    <citation type="submission" date="2014-11" db="EMBL/GenBank/DDBJ databases">
        <authorList>
            <person name="Otto D Thomas"/>
            <person name="Naeem Raeece"/>
        </authorList>
    </citation>
    <scope>NUCLEOTIDE SEQUENCE</scope>
</reference>
<feature type="region of interest" description="Disordered" evidence="1">
    <location>
        <begin position="490"/>
        <end position="520"/>
    </location>
</feature>